<dbReference type="EMBL" id="CAJNNV010029896">
    <property type="protein sequence ID" value="CAE8630474.1"/>
    <property type="molecule type" value="Genomic_DNA"/>
</dbReference>
<dbReference type="OrthoDB" id="438338at2759"/>
<protein>
    <submittedName>
        <fullName evidence="3">Uncharacterized protein</fullName>
    </submittedName>
</protein>
<organism evidence="3 4">
    <name type="scientific">Polarella glacialis</name>
    <name type="common">Dinoflagellate</name>
    <dbReference type="NCBI Taxonomy" id="89957"/>
    <lineage>
        <taxon>Eukaryota</taxon>
        <taxon>Sar</taxon>
        <taxon>Alveolata</taxon>
        <taxon>Dinophyceae</taxon>
        <taxon>Suessiales</taxon>
        <taxon>Suessiaceae</taxon>
        <taxon>Polarella</taxon>
    </lineage>
</organism>
<keyword evidence="2" id="KW-0732">Signal</keyword>
<evidence type="ECO:0000313" key="4">
    <source>
        <dbReference type="Proteomes" id="UP000654075"/>
    </source>
</evidence>
<reference evidence="3" key="1">
    <citation type="submission" date="2021-02" db="EMBL/GenBank/DDBJ databases">
        <authorList>
            <person name="Dougan E. K."/>
            <person name="Rhodes N."/>
            <person name="Thang M."/>
            <person name="Chan C."/>
        </authorList>
    </citation>
    <scope>NUCLEOTIDE SEQUENCE</scope>
</reference>
<evidence type="ECO:0000256" key="1">
    <source>
        <dbReference type="SAM" id="MobiDB-lite"/>
    </source>
</evidence>
<evidence type="ECO:0000256" key="2">
    <source>
        <dbReference type="SAM" id="SignalP"/>
    </source>
</evidence>
<feature type="compositionally biased region" description="Low complexity" evidence="1">
    <location>
        <begin position="725"/>
        <end position="739"/>
    </location>
</feature>
<proteinExistence type="predicted"/>
<dbReference type="Proteomes" id="UP000654075">
    <property type="component" value="Unassembled WGS sequence"/>
</dbReference>
<dbReference type="AlphaFoldDB" id="A0A813GYV8"/>
<feature type="signal peptide" evidence="2">
    <location>
        <begin position="1"/>
        <end position="20"/>
    </location>
</feature>
<feature type="chain" id="PRO_5032796107" evidence="2">
    <location>
        <begin position="21"/>
        <end position="739"/>
    </location>
</feature>
<evidence type="ECO:0000313" key="3">
    <source>
        <dbReference type="EMBL" id="CAE8630474.1"/>
    </source>
</evidence>
<sequence length="739" mass="80327">MVRACFACVVAAFGFGLAAVEPTTVRGGLFPKIDADTWPGWTPSSTFGEQFGSWPDRRVPEEVQVWCKGFIPQNATVDVVGGFPTFPITGPGGIPIPGLLGQCAAIDGCDWSSLPPASDRPTDARFWAWLGVSRGRGAGVTTHAKCGMSHNVCCDRRGCGGGQQYGDVTCSKACPDNEMRALRLACWTPGGTENGTRWASEGGTCEGGAILASKMYIQGRGGNPCGEVLGIKPPPASWDVGVAIFPTKRKVTITGFVDDSPSFECYARAKDDGVWGAPVTLLQLPADIRYNIAVELAGYSDRPVNDDGRLFDLPDARAQSEGIVAFDMSIEEGVKSFLEQELYSTFDPVFSSVAVADRVAAWKALEKEKKAQGDKEVYAPGNEPMNPNSILSDYGERGPDGVPIKDLDGKPLDTKALAKLKKDLDLVRKPWDQWQEDKRKYDAYLLSQVRNSCLSVDSTVEWTADVEHLRPLSPTSKTPMVVTVTYVPDDLSRAVWLDELLQVNGTIVNPKVRKDKNVAQKLKGLEDRCFKAPGVYDNLVQKLMALSDDAAIWEGVPIQGAGKKVKLKEPKEPKPPKGLVDPAELFKTGRNEGKYEDYDADGVPFTKADGTEIPDRKIAPLRKQFEKAQVAWDKNEATMATYQRDLDKYTVQETGGGDDSGASGVPETQRSAACEVAGKLVMTRLVNTLILLHGDELGVEVAHRPQVQQSPGSTITTNNKHNNKNNKNNNNNNNNKINM</sequence>
<feature type="compositionally biased region" description="Polar residues" evidence="1">
    <location>
        <begin position="706"/>
        <end position="717"/>
    </location>
</feature>
<keyword evidence="4" id="KW-1185">Reference proteome</keyword>
<accession>A0A813GYV8</accession>
<feature type="region of interest" description="Disordered" evidence="1">
    <location>
        <begin position="704"/>
        <end position="739"/>
    </location>
</feature>
<comment type="caution">
    <text evidence="3">The sequence shown here is derived from an EMBL/GenBank/DDBJ whole genome shotgun (WGS) entry which is preliminary data.</text>
</comment>
<feature type="region of interest" description="Disordered" evidence="1">
    <location>
        <begin position="376"/>
        <end position="397"/>
    </location>
</feature>
<name>A0A813GYV8_POLGL</name>
<gene>
    <name evidence="3" type="ORF">PGLA1383_LOCUS46812</name>
</gene>